<sequence>MGRKFFRSYGLAKGFFRRRRILVCFQSSGEVLVLMEQLIVLRSLGAMDALALMNMWCGQGSVGAPEWVLIMMLTVSSVVSVDQS</sequence>
<protein>
    <submittedName>
        <fullName evidence="1">Uncharacterized protein</fullName>
    </submittedName>
</protein>
<reference evidence="1" key="1">
    <citation type="journal article" date="2022" name="bioRxiv">
        <title>Sequencing and chromosome-scale assembly of the giantPleurodeles waltlgenome.</title>
        <authorList>
            <person name="Brown T."/>
            <person name="Elewa A."/>
            <person name="Iarovenko S."/>
            <person name="Subramanian E."/>
            <person name="Araus A.J."/>
            <person name="Petzold A."/>
            <person name="Susuki M."/>
            <person name="Suzuki K.-i.T."/>
            <person name="Hayashi T."/>
            <person name="Toyoda A."/>
            <person name="Oliveira C."/>
            <person name="Osipova E."/>
            <person name="Leigh N.D."/>
            <person name="Simon A."/>
            <person name="Yun M.H."/>
        </authorList>
    </citation>
    <scope>NUCLEOTIDE SEQUENCE</scope>
    <source>
        <strain evidence="1">20211129_DDA</strain>
        <tissue evidence="1">Liver</tissue>
    </source>
</reference>
<evidence type="ECO:0000313" key="2">
    <source>
        <dbReference type="Proteomes" id="UP001066276"/>
    </source>
</evidence>
<dbReference type="Proteomes" id="UP001066276">
    <property type="component" value="Chromosome 8"/>
</dbReference>
<dbReference type="AlphaFoldDB" id="A0AAV7NAT4"/>
<proteinExistence type="predicted"/>
<dbReference type="EMBL" id="JANPWB010000012">
    <property type="protein sequence ID" value="KAJ1111970.1"/>
    <property type="molecule type" value="Genomic_DNA"/>
</dbReference>
<evidence type="ECO:0000313" key="1">
    <source>
        <dbReference type="EMBL" id="KAJ1111970.1"/>
    </source>
</evidence>
<keyword evidence="2" id="KW-1185">Reference proteome</keyword>
<name>A0AAV7NAT4_PLEWA</name>
<accession>A0AAV7NAT4</accession>
<organism evidence="1 2">
    <name type="scientific">Pleurodeles waltl</name>
    <name type="common">Iberian ribbed newt</name>
    <dbReference type="NCBI Taxonomy" id="8319"/>
    <lineage>
        <taxon>Eukaryota</taxon>
        <taxon>Metazoa</taxon>
        <taxon>Chordata</taxon>
        <taxon>Craniata</taxon>
        <taxon>Vertebrata</taxon>
        <taxon>Euteleostomi</taxon>
        <taxon>Amphibia</taxon>
        <taxon>Batrachia</taxon>
        <taxon>Caudata</taxon>
        <taxon>Salamandroidea</taxon>
        <taxon>Salamandridae</taxon>
        <taxon>Pleurodelinae</taxon>
        <taxon>Pleurodeles</taxon>
    </lineage>
</organism>
<comment type="caution">
    <text evidence="1">The sequence shown here is derived from an EMBL/GenBank/DDBJ whole genome shotgun (WGS) entry which is preliminary data.</text>
</comment>
<gene>
    <name evidence="1" type="ORF">NDU88_000242</name>
</gene>